<dbReference type="EMBL" id="CP045226">
    <property type="protein sequence ID" value="QFS45307.1"/>
    <property type="molecule type" value="Genomic_DNA"/>
</dbReference>
<name>A0A5P8VY44_9NOSO</name>
<protein>
    <submittedName>
        <fullName evidence="1">Uncharacterized protein</fullName>
    </submittedName>
</protein>
<sequence>MGHGALGIGYCYSSSPTPPFPKMFFNLHLDSPPVTMS</sequence>
<organism evidence="1 2">
    <name type="scientific">Nostoc sphaeroides CCNUC1</name>
    <dbReference type="NCBI Taxonomy" id="2653204"/>
    <lineage>
        <taxon>Bacteria</taxon>
        <taxon>Bacillati</taxon>
        <taxon>Cyanobacteriota</taxon>
        <taxon>Cyanophyceae</taxon>
        <taxon>Nostocales</taxon>
        <taxon>Nostocaceae</taxon>
        <taxon>Nostoc</taxon>
    </lineage>
</organism>
<dbReference type="KEGG" id="nsh:GXM_02784"/>
<proteinExistence type="predicted"/>
<reference evidence="1 2" key="1">
    <citation type="submission" date="2019-10" db="EMBL/GenBank/DDBJ databases">
        <title>Genomic and transcriptomic insights into the perfect genentic adaptation of a filamentous nitrogen-fixing cyanobacterium to rice fields.</title>
        <authorList>
            <person name="Chen Z."/>
        </authorList>
    </citation>
    <scope>NUCLEOTIDE SEQUENCE [LARGE SCALE GENOMIC DNA]</scope>
    <source>
        <strain evidence="1">CCNUC1</strain>
    </source>
</reference>
<keyword evidence="2" id="KW-1185">Reference proteome</keyword>
<evidence type="ECO:0000313" key="2">
    <source>
        <dbReference type="Proteomes" id="UP000326678"/>
    </source>
</evidence>
<dbReference type="AlphaFoldDB" id="A0A5P8VY44"/>
<dbReference type="Proteomes" id="UP000326678">
    <property type="component" value="Chromosome Gxm1"/>
</dbReference>
<accession>A0A5P8VY44</accession>
<evidence type="ECO:0000313" key="1">
    <source>
        <dbReference type="EMBL" id="QFS45307.1"/>
    </source>
</evidence>
<gene>
    <name evidence="1" type="ORF">GXM_02784</name>
</gene>